<evidence type="ECO:0000313" key="2">
    <source>
        <dbReference type="EMBL" id="TWU20023.1"/>
    </source>
</evidence>
<reference evidence="2 3" key="1">
    <citation type="journal article" date="2020" name="Antonie Van Leeuwenhoek">
        <title>Rhodopirellula heiligendammensis sp. nov., Rhodopirellula pilleata sp. nov., and Rhodopirellula solitaria sp. nov. isolated from natural or artificial marine surfaces in Northern Germany and California, USA, and emended description of the genus Rhodopirellula.</title>
        <authorList>
            <person name="Kallscheuer N."/>
            <person name="Wiegand S."/>
            <person name="Jogler M."/>
            <person name="Boedeker C."/>
            <person name="Peeters S.H."/>
            <person name="Rast P."/>
            <person name="Heuer A."/>
            <person name="Jetten M.S.M."/>
            <person name="Rohde M."/>
            <person name="Jogler C."/>
        </authorList>
    </citation>
    <scope>NUCLEOTIDE SEQUENCE [LARGE SCALE GENOMIC DNA]</scope>
    <source>
        <strain evidence="2 3">Poly21</strain>
    </source>
</reference>
<proteinExistence type="predicted"/>
<keyword evidence="3" id="KW-1185">Reference proteome</keyword>
<dbReference type="RefSeq" id="WP_146406713.1">
    <property type="nucleotide sequence ID" value="NZ_SJPU01000001.1"/>
</dbReference>
<evidence type="ECO:0000256" key="1">
    <source>
        <dbReference type="SAM" id="SignalP"/>
    </source>
</evidence>
<organism evidence="2 3">
    <name type="scientific">Allorhodopirellula heiligendammensis</name>
    <dbReference type="NCBI Taxonomy" id="2714739"/>
    <lineage>
        <taxon>Bacteria</taxon>
        <taxon>Pseudomonadati</taxon>
        <taxon>Planctomycetota</taxon>
        <taxon>Planctomycetia</taxon>
        <taxon>Pirellulales</taxon>
        <taxon>Pirellulaceae</taxon>
        <taxon>Allorhodopirellula</taxon>
    </lineage>
</organism>
<comment type="caution">
    <text evidence="2">The sequence shown here is derived from an EMBL/GenBank/DDBJ whole genome shotgun (WGS) entry which is preliminary data.</text>
</comment>
<gene>
    <name evidence="2" type="ORF">Poly21_22030</name>
</gene>
<dbReference type="OrthoDB" id="245224at2"/>
<protein>
    <recommendedName>
        <fullName evidence="4">FG-GAP repeat protein</fullName>
    </recommendedName>
</protein>
<dbReference type="InterPro" id="IPR028994">
    <property type="entry name" value="Integrin_alpha_N"/>
</dbReference>
<feature type="signal peptide" evidence="1">
    <location>
        <begin position="1"/>
        <end position="29"/>
    </location>
</feature>
<dbReference type="AlphaFoldDB" id="A0A5C6C600"/>
<evidence type="ECO:0000313" key="3">
    <source>
        <dbReference type="Proteomes" id="UP000319908"/>
    </source>
</evidence>
<accession>A0A5C6C600</accession>
<dbReference type="SUPFAM" id="SSF69318">
    <property type="entry name" value="Integrin alpha N-terminal domain"/>
    <property type="match status" value="1"/>
</dbReference>
<keyword evidence="1" id="KW-0732">Signal</keyword>
<dbReference type="Proteomes" id="UP000319908">
    <property type="component" value="Unassembled WGS sequence"/>
</dbReference>
<evidence type="ECO:0008006" key="4">
    <source>
        <dbReference type="Google" id="ProtNLM"/>
    </source>
</evidence>
<dbReference type="EMBL" id="SJPU01000001">
    <property type="protein sequence ID" value="TWU20023.1"/>
    <property type="molecule type" value="Genomic_DNA"/>
</dbReference>
<name>A0A5C6C600_9BACT</name>
<feature type="chain" id="PRO_5022968718" description="FG-GAP repeat protein" evidence="1">
    <location>
        <begin position="30"/>
        <end position="676"/>
    </location>
</feature>
<sequence>MRKQDKRVPFLAACAFLVALVSRSPVADAQTQPWAAGEKLRLAVDVGPLGVTRHSQVPLLGTADILGNGPYDLLVSNRTFLPFEHFTAGGVPVYGQPREFQAPPGSLALITGDEKLSAVVYRDNKVRMAQFDRSNLRFEFSDPRSVEVPGGLKTLTATSLTNNRIAVLFTKGDGKAHGVPGAHSHSAEYRPFNGSGIWRGKLSYAVLGALKLGMDTPAAEVSFPIFPSQRDFLIRCTGLSQVEFPAHEQRGVMGAASQGMFYYFRNSTQNGLELEPAVLMCGADSNGMRHPGIYPSPAAIPDPTTGDSDLLVADTSAVWFYNFSGRFSSRGGPIYDPPVPVLIKDPALMIGALPVLTSGDLDGDRLTDLLSGNDAGHFFFIRNIGTAEQAEFAAPQRINAGGKVVKVDAGYTGIQGPSESRWGYTCPTLVDWNHDGLLDIVYNSIQADISVMLHEPGSNPPAFAPPVVLKSDTMELHLVWRTQPAITNWGVADGPQCIIVNDEQNQLRRYWQVDDYNVTPGEVLRLTTGEPIQAHGKRFAGQFGRTKLQAVDWDGDSVIDLLAGTGRAASLPGPGGIPDDTFEGERRQASVLFLRNAGTNSEPVFEYPRVMTFNGDKLEMGTHSCSPLAVDLGRGQLDLLVGEEHGSVIYYPREKLATVSVGSADASPAVESIPND</sequence>